<proteinExistence type="predicted"/>
<reference evidence="2 3" key="1">
    <citation type="submission" date="2019-03" db="EMBL/GenBank/DDBJ databases">
        <title>First draft genome of Liparis tanakae, snailfish: a comprehensive survey of snailfish specific genes.</title>
        <authorList>
            <person name="Kim W."/>
            <person name="Song I."/>
            <person name="Jeong J.-H."/>
            <person name="Kim D."/>
            <person name="Kim S."/>
            <person name="Ryu S."/>
            <person name="Song J.Y."/>
            <person name="Lee S.K."/>
        </authorList>
    </citation>
    <scope>NUCLEOTIDE SEQUENCE [LARGE SCALE GENOMIC DNA]</scope>
    <source>
        <tissue evidence="2">Muscle</tissue>
    </source>
</reference>
<evidence type="ECO:0000313" key="2">
    <source>
        <dbReference type="EMBL" id="TNN30574.1"/>
    </source>
</evidence>
<evidence type="ECO:0000313" key="3">
    <source>
        <dbReference type="Proteomes" id="UP000314294"/>
    </source>
</evidence>
<evidence type="ECO:0008006" key="4">
    <source>
        <dbReference type="Google" id="ProtNLM"/>
    </source>
</evidence>
<comment type="caution">
    <text evidence="2">The sequence shown here is derived from an EMBL/GenBank/DDBJ whole genome shotgun (WGS) entry which is preliminary data.</text>
</comment>
<keyword evidence="3" id="KW-1185">Reference proteome</keyword>
<evidence type="ECO:0000256" key="1">
    <source>
        <dbReference type="SAM" id="SignalP"/>
    </source>
</evidence>
<accession>A0A4Z2EQC4</accession>
<sequence>MVWAASAMTLLASLVFLRLMKTMPPSQQIRPTVPQCSQPLTSNRRPRKYFTWRTKTRIILGEKSFVIVLHKY</sequence>
<name>A0A4Z2EQC4_9TELE</name>
<organism evidence="2 3">
    <name type="scientific">Liparis tanakae</name>
    <name type="common">Tanaka's snailfish</name>
    <dbReference type="NCBI Taxonomy" id="230148"/>
    <lineage>
        <taxon>Eukaryota</taxon>
        <taxon>Metazoa</taxon>
        <taxon>Chordata</taxon>
        <taxon>Craniata</taxon>
        <taxon>Vertebrata</taxon>
        <taxon>Euteleostomi</taxon>
        <taxon>Actinopterygii</taxon>
        <taxon>Neopterygii</taxon>
        <taxon>Teleostei</taxon>
        <taxon>Neoteleostei</taxon>
        <taxon>Acanthomorphata</taxon>
        <taxon>Eupercaria</taxon>
        <taxon>Perciformes</taxon>
        <taxon>Cottioidei</taxon>
        <taxon>Cottales</taxon>
        <taxon>Liparidae</taxon>
        <taxon>Liparis</taxon>
    </lineage>
</organism>
<dbReference type="EMBL" id="SRLO01004335">
    <property type="protein sequence ID" value="TNN30574.1"/>
    <property type="molecule type" value="Genomic_DNA"/>
</dbReference>
<dbReference type="AlphaFoldDB" id="A0A4Z2EQC4"/>
<protein>
    <recommendedName>
        <fullName evidence="4">Secreted protein</fullName>
    </recommendedName>
</protein>
<feature type="signal peptide" evidence="1">
    <location>
        <begin position="1"/>
        <end position="22"/>
    </location>
</feature>
<feature type="chain" id="PRO_5021454984" description="Secreted protein" evidence="1">
    <location>
        <begin position="23"/>
        <end position="72"/>
    </location>
</feature>
<dbReference type="Proteomes" id="UP000314294">
    <property type="component" value="Unassembled WGS sequence"/>
</dbReference>
<gene>
    <name evidence="2" type="ORF">EYF80_059271</name>
</gene>
<keyword evidence="1" id="KW-0732">Signal</keyword>